<dbReference type="Proteomes" id="UP000007392">
    <property type="component" value="Chromosome"/>
</dbReference>
<organism evidence="2 3">
    <name type="scientific">Paenibacillus mucilaginosus K02</name>
    <dbReference type="NCBI Taxonomy" id="997761"/>
    <lineage>
        <taxon>Bacteria</taxon>
        <taxon>Bacillati</taxon>
        <taxon>Bacillota</taxon>
        <taxon>Bacilli</taxon>
        <taxon>Bacillales</taxon>
        <taxon>Paenibacillaceae</taxon>
        <taxon>Paenibacillus</taxon>
    </lineage>
</organism>
<dbReference type="AlphaFoldDB" id="I0BHB4"/>
<reference evidence="2 3" key="1">
    <citation type="submission" date="2013-06" db="EMBL/GenBank/DDBJ databases">
        <title>Complete genome sequence of Paenibacillus mucilaginosus K02.</title>
        <authorList>
            <person name="Xiao B."/>
            <person name="Sun L."/>
            <person name="Xiao L."/>
            <person name="Lian B."/>
        </authorList>
    </citation>
    <scope>NUCLEOTIDE SEQUENCE [LARGE SCALE GENOMIC DNA]</scope>
    <source>
        <strain evidence="2 3">K02</strain>
    </source>
</reference>
<sequence length="53" mass="5512">MMVAVVLGILACALTFLLDTTYGGSPGLLITNTLLGIIAGLLWKITGQRRPPG</sequence>
<dbReference type="EMBL" id="CP003422">
    <property type="protein sequence ID" value="AFH61761.1"/>
    <property type="molecule type" value="Genomic_DNA"/>
</dbReference>
<evidence type="ECO:0000313" key="2">
    <source>
        <dbReference type="EMBL" id="AFH61761.1"/>
    </source>
</evidence>
<gene>
    <name evidence="2" type="ORF">B2K_13715</name>
</gene>
<proteinExistence type="predicted"/>
<keyword evidence="1" id="KW-0812">Transmembrane</keyword>
<dbReference type="RefSeq" id="WP_014650623.1">
    <property type="nucleotide sequence ID" value="NC_017672.3"/>
</dbReference>
<evidence type="ECO:0000313" key="3">
    <source>
        <dbReference type="Proteomes" id="UP000007392"/>
    </source>
</evidence>
<name>I0BHB4_9BACL</name>
<dbReference type="PATRIC" id="fig|997761.3.peg.2688"/>
<dbReference type="KEGG" id="pmw:B2K_13715"/>
<keyword evidence="1" id="KW-0472">Membrane</keyword>
<accession>I0BHB4</accession>
<protein>
    <submittedName>
        <fullName evidence="2">Uncharacterized protein</fullName>
    </submittedName>
</protein>
<evidence type="ECO:0000256" key="1">
    <source>
        <dbReference type="SAM" id="Phobius"/>
    </source>
</evidence>
<keyword evidence="1" id="KW-1133">Transmembrane helix</keyword>
<feature type="transmembrane region" description="Helical" evidence="1">
    <location>
        <begin position="27"/>
        <end position="45"/>
    </location>
</feature>
<dbReference type="HOGENOM" id="CLU_3082641_0_0_9"/>